<dbReference type="OMA" id="WSTSRHC"/>
<name>A0A915K567_ROMCU</name>
<dbReference type="Gene3D" id="3.40.630.10">
    <property type="entry name" value="Zn peptidases"/>
    <property type="match status" value="1"/>
</dbReference>
<comment type="similarity">
    <text evidence="2">Belongs to the nicastrin family.</text>
</comment>
<sequence>MIDDFCDLFRLQFSLIYVLIAVPIVSTALNPASSQKQHQTGVVVQEFRAYRLQHFDLAGNLKGSRNWRVSFDATALNSSVLRRCLIVSWRHLLGVVKLHEILPPTLGAVLILIPGDLTSLSIEDRDAFVELEHNLLEKPFNFGVFLSPETPALKEILENVEKQQKNEKASALATLISMVTANSYHFVSEIQSSNVQLTQPIFNIMSKLSSFERNDKVPTILIVAHYDSFGLAPALSFGADSNASGMIALLEILLVFSKLYGNNYTRARYNLVFLLSGAGKFNFMGSRQFIDDYTEQLENSNSPASKIEFALCLDSLLYNEDDNLYMHVSKLPRNNSNLHNFYTRLQNSASKYNSKAEIVAKKINLGDEYLAWEHERYSIRKIYGFTVSKHANHKNPFRRSILDLNTGKPDQIRNLKRNIRVITEALIDHVFQIPSDDETLARTSSTSDLSLQVDDNMISSIFSLITSFPRSVQNMTSSKDDIPPKQFLLNDLFSIMNHYGHETHYVPIKLDKRDPEFVLYGATIDKIFAYRIKPAIFDLVLASVIIGYLSLLYIFILNASNLQYKLKIYTTPVMSNGMVKKRN</sequence>
<reference evidence="13" key="1">
    <citation type="submission" date="2022-11" db="UniProtKB">
        <authorList>
            <consortium name="WormBaseParasite"/>
        </authorList>
    </citation>
    <scope>IDENTIFICATION</scope>
</reference>
<protein>
    <recommendedName>
        <fullName evidence="9">BOS complex subunit NCLN</fullName>
    </recommendedName>
</protein>
<evidence type="ECO:0000259" key="11">
    <source>
        <dbReference type="Pfam" id="PF04389"/>
    </source>
</evidence>
<dbReference type="SUPFAM" id="SSF53187">
    <property type="entry name" value="Zn-dependent exopeptidases"/>
    <property type="match status" value="1"/>
</dbReference>
<evidence type="ECO:0000313" key="12">
    <source>
        <dbReference type="Proteomes" id="UP000887565"/>
    </source>
</evidence>
<evidence type="ECO:0000256" key="9">
    <source>
        <dbReference type="ARBA" id="ARBA00034873"/>
    </source>
</evidence>
<keyword evidence="4" id="KW-0732">Signal</keyword>
<comment type="subcellular location">
    <subcellularLocation>
        <location evidence="1">Endoplasmic reticulum membrane</location>
        <topology evidence="1">Single-pass membrane protein</topology>
    </subcellularLocation>
</comment>
<evidence type="ECO:0000256" key="7">
    <source>
        <dbReference type="ARBA" id="ARBA00023136"/>
    </source>
</evidence>
<evidence type="ECO:0000256" key="5">
    <source>
        <dbReference type="ARBA" id="ARBA00022824"/>
    </source>
</evidence>
<feature type="domain" description="Peptidase M28" evidence="11">
    <location>
        <begin position="215"/>
        <end position="372"/>
    </location>
</feature>
<organism evidence="12 13">
    <name type="scientific">Romanomermis culicivorax</name>
    <name type="common">Nematode worm</name>
    <dbReference type="NCBI Taxonomy" id="13658"/>
    <lineage>
        <taxon>Eukaryota</taxon>
        <taxon>Metazoa</taxon>
        <taxon>Ecdysozoa</taxon>
        <taxon>Nematoda</taxon>
        <taxon>Enoplea</taxon>
        <taxon>Dorylaimia</taxon>
        <taxon>Mermithida</taxon>
        <taxon>Mermithoidea</taxon>
        <taxon>Mermithidae</taxon>
        <taxon>Romanomermis</taxon>
    </lineage>
</organism>
<dbReference type="InterPro" id="IPR016574">
    <property type="entry name" value="Nicalin"/>
</dbReference>
<dbReference type="AlphaFoldDB" id="A0A915K567"/>
<dbReference type="WBParaSite" id="nRc.2.0.1.t33344-RA">
    <property type="protein sequence ID" value="nRc.2.0.1.t33344-RA"/>
    <property type="gene ID" value="nRc.2.0.1.g33344"/>
</dbReference>
<evidence type="ECO:0000256" key="2">
    <source>
        <dbReference type="ARBA" id="ARBA00007717"/>
    </source>
</evidence>
<dbReference type="PANTHER" id="PTHR31826">
    <property type="entry name" value="NICALIN"/>
    <property type="match status" value="1"/>
</dbReference>
<keyword evidence="12" id="KW-1185">Reference proteome</keyword>
<dbReference type="Pfam" id="PF04389">
    <property type="entry name" value="Peptidase_M28"/>
    <property type="match status" value="1"/>
</dbReference>
<dbReference type="CDD" id="cd03882">
    <property type="entry name" value="M28_nicalin_like"/>
    <property type="match status" value="1"/>
</dbReference>
<keyword evidence="3 10" id="KW-0812">Transmembrane</keyword>
<evidence type="ECO:0000256" key="6">
    <source>
        <dbReference type="ARBA" id="ARBA00022989"/>
    </source>
</evidence>
<keyword evidence="7 10" id="KW-0472">Membrane</keyword>
<evidence type="ECO:0000313" key="13">
    <source>
        <dbReference type="WBParaSite" id="nRc.2.0.1.t33344-RA"/>
    </source>
</evidence>
<dbReference type="GO" id="GO:0005789">
    <property type="term" value="C:endoplasmic reticulum membrane"/>
    <property type="evidence" value="ECO:0007669"/>
    <property type="project" value="UniProtKB-SubCell"/>
</dbReference>
<evidence type="ECO:0000256" key="1">
    <source>
        <dbReference type="ARBA" id="ARBA00004389"/>
    </source>
</evidence>
<keyword evidence="6 10" id="KW-1133">Transmembrane helix</keyword>
<keyword evidence="8" id="KW-0325">Glycoprotein</keyword>
<evidence type="ECO:0000256" key="3">
    <source>
        <dbReference type="ARBA" id="ARBA00022692"/>
    </source>
</evidence>
<evidence type="ECO:0000256" key="10">
    <source>
        <dbReference type="SAM" id="Phobius"/>
    </source>
</evidence>
<keyword evidence="5" id="KW-0256">Endoplasmic reticulum</keyword>
<feature type="transmembrane region" description="Helical" evidence="10">
    <location>
        <begin position="535"/>
        <end position="556"/>
    </location>
</feature>
<dbReference type="Proteomes" id="UP000887565">
    <property type="component" value="Unplaced"/>
</dbReference>
<dbReference type="GO" id="GO:0009966">
    <property type="term" value="P:regulation of signal transduction"/>
    <property type="evidence" value="ECO:0007669"/>
    <property type="project" value="InterPro"/>
</dbReference>
<evidence type="ECO:0000256" key="4">
    <source>
        <dbReference type="ARBA" id="ARBA00022729"/>
    </source>
</evidence>
<proteinExistence type="inferred from homology"/>
<dbReference type="InterPro" id="IPR007484">
    <property type="entry name" value="Peptidase_M28"/>
</dbReference>
<evidence type="ECO:0000256" key="8">
    <source>
        <dbReference type="ARBA" id="ARBA00023180"/>
    </source>
</evidence>
<accession>A0A915K567</accession>